<evidence type="ECO:0000256" key="1">
    <source>
        <dbReference type="SAM" id="SignalP"/>
    </source>
</evidence>
<name>A0A4R3UZ98_9BURK</name>
<dbReference type="AlphaFoldDB" id="A0A4R3UZ98"/>
<dbReference type="Proteomes" id="UP000294692">
    <property type="component" value="Unassembled WGS sequence"/>
</dbReference>
<organism evidence="3 4">
    <name type="scientific">Paracandidimonas soli</name>
    <dbReference type="NCBI Taxonomy" id="1917182"/>
    <lineage>
        <taxon>Bacteria</taxon>
        <taxon>Pseudomonadati</taxon>
        <taxon>Pseudomonadota</taxon>
        <taxon>Betaproteobacteria</taxon>
        <taxon>Burkholderiales</taxon>
        <taxon>Alcaligenaceae</taxon>
        <taxon>Paracandidimonas</taxon>
    </lineage>
</organism>
<protein>
    <recommendedName>
        <fullName evidence="2">Oxidoreductase molybdopterin-binding domain-containing protein</fullName>
    </recommendedName>
</protein>
<dbReference type="RefSeq" id="WP_207901800.1">
    <property type="nucleotide sequence ID" value="NZ_JBHRVM010000001.1"/>
</dbReference>
<keyword evidence="4" id="KW-1185">Reference proteome</keyword>
<keyword evidence="1" id="KW-0732">Signal</keyword>
<evidence type="ECO:0000259" key="2">
    <source>
        <dbReference type="Pfam" id="PF00174"/>
    </source>
</evidence>
<sequence>MRHTITQRWRWLASSLLWGVAAAGAPQAFAFSEPGSGNGLAQPTTEVLLVIDGAIQHNNAPGEARLDLNIIRSLPAHSLHTTTAVTDGVRRFDGILVRDLLQLVGAQGTLIEARALNNYNVDIPVADFNDYDVLLATHMDGERLLPSGKGPFWIVYPRDDWRQLQDIRYDYRWVWQLHRITVK</sequence>
<comment type="caution">
    <text evidence="3">The sequence shown here is derived from an EMBL/GenBank/DDBJ whole genome shotgun (WGS) entry which is preliminary data.</text>
</comment>
<dbReference type="SUPFAM" id="SSF56524">
    <property type="entry name" value="Oxidoreductase molybdopterin-binding domain"/>
    <property type="match status" value="1"/>
</dbReference>
<dbReference type="Pfam" id="PF00174">
    <property type="entry name" value="Oxidored_molyb"/>
    <property type="match status" value="1"/>
</dbReference>
<accession>A0A4R3UZ98</accession>
<dbReference type="InterPro" id="IPR000572">
    <property type="entry name" value="OxRdtase_Mopterin-bd_dom"/>
</dbReference>
<dbReference type="EMBL" id="SMBX01000008">
    <property type="protein sequence ID" value="TCU95304.1"/>
    <property type="molecule type" value="Genomic_DNA"/>
</dbReference>
<reference evidence="3 4" key="1">
    <citation type="submission" date="2019-03" db="EMBL/GenBank/DDBJ databases">
        <title>Genomic Encyclopedia of Type Strains, Phase IV (KMG-IV): sequencing the most valuable type-strain genomes for metagenomic binning, comparative biology and taxonomic classification.</title>
        <authorList>
            <person name="Goeker M."/>
        </authorList>
    </citation>
    <scope>NUCLEOTIDE SEQUENCE [LARGE SCALE GENOMIC DNA]</scope>
    <source>
        <strain evidence="3 4">DSM 100048</strain>
    </source>
</reference>
<proteinExistence type="predicted"/>
<feature type="domain" description="Oxidoreductase molybdopterin-binding" evidence="2">
    <location>
        <begin position="88"/>
        <end position="157"/>
    </location>
</feature>
<dbReference type="Gene3D" id="3.90.420.10">
    <property type="entry name" value="Oxidoreductase, molybdopterin-binding domain"/>
    <property type="match status" value="1"/>
</dbReference>
<feature type="signal peptide" evidence="1">
    <location>
        <begin position="1"/>
        <end position="30"/>
    </location>
</feature>
<dbReference type="InterPro" id="IPR036374">
    <property type="entry name" value="OxRdtase_Mopterin-bd_sf"/>
</dbReference>
<evidence type="ECO:0000313" key="3">
    <source>
        <dbReference type="EMBL" id="TCU95304.1"/>
    </source>
</evidence>
<feature type="chain" id="PRO_5020956866" description="Oxidoreductase molybdopterin-binding domain-containing protein" evidence="1">
    <location>
        <begin position="31"/>
        <end position="183"/>
    </location>
</feature>
<gene>
    <name evidence="3" type="ORF">EV686_108147</name>
</gene>
<evidence type="ECO:0000313" key="4">
    <source>
        <dbReference type="Proteomes" id="UP000294692"/>
    </source>
</evidence>